<protein>
    <submittedName>
        <fullName evidence="1">Uncharacterized protein</fullName>
    </submittedName>
</protein>
<name>A0A2D3PP91_9FUSO</name>
<gene>
    <name evidence="1" type="ORF">CTM98_01320</name>
</gene>
<accession>A0A2D3PP91</accession>
<evidence type="ECO:0000313" key="1">
    <source>
        <dbReference type="EMBL" id="ATV69431.1"/>
    </source>
</evidence>
<dbReference type="NCBIfam" id="TIGR01725">
    <property type="entry name" value="phge_HK97_gp10"/>
    <property type="match status" value="1"/>
</dbReference>
<evidence type="ECO:0000313" key="2">
    <source>
        <dbReference type="Proteomes" id="UP000230781"/>
    </source>
</evidence>
<dbReference type="Proteomes" id="UP000230781">
    <property type="component" value="Chromosome"/>
</dbReference>
<reference evidence="1 2" key="1">
    <citation type="submission" date="2017-11" db="EMBL/GenBank/DDBJ databases">
        <title>Genome sequencing of Fusobacterium periodonticum KCOM 2555.</title>
        <authorList>
            <person name="Kook J.-K."/>
            <person name="Park S.-N."/>
            <person name="Lim Y.K."/>
        </authorList>
    </citation>
    <scope>NUCLEOTIDE SEQUENCE [LARGE SCALE GENOMIC DNA]</scope>
    <source>
        <strain evidence="1 2">KCOM 2555</strain>
    </source>
</reference>
<organism evidence="1 2">
    <name type="scientific">Fusobacterium pseudoperiodonticum</name>
    <dbReference type="NCBI Taxonomy" id="2663009"/>
    <lineage>
        <taxon>Bacteria</taxon>
        <taxon>Fusobacteriati</taxon>
        <taxon>Fusobacteriota</taxon>
        <taxon>Fusobacteriia</taxon>
        <taxon>Fusobacteriales</taxon>
        <taxon>Fusobacteriaceae</taxon>
        <taxon>Fusobacterium</taxon>
    </lineage>
</organism>
<dbReference type="RefSeq" id="WP_100025796.1">
    <property type="nucleotide sequence ID" value="NZ_CP024704.1"/>
</dbReference>
<sequence>MTIVEICQEMGYLSKHTVEIGILAIDKSLTGEDGKTSILEYAIYNEFGTSSIPARPFMRNALDSNKEYIGNLIKTAVADVAKGSIKGKPALMRVGETIRGLVIQSIATAQTWATPNNPKTLKIKIKNGQANNTKPLIDNRFLIKSIRYQIVNENGTIEYLSDFKDV</sequence>
<dbReference type="InterPro" id="IPR010064">
    <property type="entry name" value="HK97-gp10_tail"/>
</dbReference>
<dbReference type="EMBL" id="CP024704">
    <property type="protein sequence ID" value="ATV69431.1"/>
    <property type="molecule type" value="Genomic_DNA"/>
</dbReference>
<proteinExistence type="predicted"/>
<dbReference type="AlphaFoldDB" id="A0A2D3PP91"/>